<dbReference type="Proteomes" id="UP000191448">
    <property type="component" value="Unassembled WGS sequence"/>
</dbReference>
<dbReference type="Pfam" id="PF21349">
    <property type="entry name" value="RUBY_RBDX"/>
    <property type="match status" value="1"/>
</dbReference>
<comment type="caution">
    <text evidence="8">The sequence shown here is derived from an EMBL/GenBank/DDBJ whole genome shotgun (WGS) entry which is preliminary data.</text>
</comment>
<dbReference type="NCBIfam" id="NF045767">
    <property type="entry name" value="RuberyRbr"/>
    <property type="match status" value="1"/>
</dbReference>
<dbReference type="PROSITE" id="PS50905">
    <property type="entry name" value="FERRITIN_LIKE"/>
    <property type="match status" value="1"/>
</dbReference>
<keyword evidence="5" id="KW-0408">Iron</keyword>
<dbReference type="FunFam" id="2.20.28.10:FF:000018">
    <property type="entry name" value="Rubrerythrin"/>
    <property type="match status" value="1"/>
</dbReference>
<reference evidence="8 9" key="1">
    <citation type="submission" date="2016-02" db="EMBL/GenBank/DDBJ databases">
        <title>Genome sequence of Clostridium thermobutyricum DSM 4928.</title>
        <authorList>
            <person name="Poehlein A."/>
            <person name="Daniel R."/>
        </authorList>
    </citation>
    <scope>NUCLEOTIDE SEQUENCE [LARGE SCALE GENOMIC DNA]</scope>
    <source>
        <strain evidence="8 9">DSM 4928</strain>
    </source>
</reference>
<evidence type="ECO:0000256" key="2">
    <source>
        <dbReference type="ARBA" id="ARBA00022448"/>
    </source>
</evidence>
<dbReference type="PANTHER" id="PTHR43865:SF1">
    <property type="entry name" value="RUBRERYTHRIN-RELATED"/>
    <property type="match status" value="1"/>
</dbReference>
<dbReference type="CDD" id="cd00729">
    <property type="entry name" value="rubredoxin_SM"/>
    <property type="match status" value="1"/>
</dbReference>
<dbReference type="EC" id="1.11.1.1" evidence="8"/>
<evidence type="ECO:0000256" key="3">
    <source>
        <dbReference type="ARBA" id="ARBA00022723"/>
    </source>
</evidence>
<dbReference type="Gene3D" id="2.20.28.10">
    <property type="match status" value="1"/>
</dbReference>
<sequence length="196" mass="22462">MKSLKGTKTAENLMKAFAGESQARTRYTYFASVARKEGYVQMANIFLETSENEKEHAKRFYKFLKDDLNGEQIEITASYPIEVPEDTKTNLLFAAAGEHEEQSVLYPKFAKEAEEEGFLAVAACFKKVAEAEIRHENRFNTLAKNIEEGIVFEREDPNTLWKCENCGYIFEGKKAPLKCPACLHPQAYFSLWNQTY</sequence>
<keyword evidence="8" id="KW-0575">Peroxidase</keyword>
<dbReference type="CDD" id="cd01041">
    <property type="entry name" value="Rubrerythrin"/>
    <property type="match status" value="1"/>
</dbReference>
<name>A0A1V4SXV0_9CLOT</name>
<accession>A0A1V4SXV0</accession>
<dbReference type="AlphaFoldDB" id="A0A1V4SXV0"/>
<dbReference type="GO" id="GO:0005506">
    <property type="term" value="F:iron ion binding"/>
    <property type="evidence" value="ECO:0007669"/>
    <property type="project" value="InterPro"/>
</dbReference>
<dbReference type="SUPFAM" id="SSF57802">
    <property type="entry name" value="Rubredoxin-like"/>
    <property type="match status" value="1"/>
</dbReference>
<dbReference type="PANTHER" id="PTHR43865">
    <property type="entry name" value="RUBRERYTHRIN-RELATED"/>
    <property type="match status" value="1"/>
</dbReference>
<gene>
    <name evidence="8" type="primary">rbr1_1</name>
    <name evidence="8" type="ORF">CLTHE_06250</name>
</gene>
<dbReference type="InterPro" id="IPR003251">
    <property type="entry name" value="Rr_diiron-bd_dom"/>
</dbReference>
<evidence type="ECO:0000313" key="9">
    <source>
        <dbReference type="Proteomes" id="UP000191448"/>
    </source>
</evidence>
<dbReference type="SUPFAM" id="SSF47240">
    <property type="entry name" value="Ferritin-like"/>
    <property type="match status" value="1"/>
</dbReference>
<dbReference type="InterPro" id="IPR024934">
    <property type="entry name" value="Rubredoxin-like_dom"/>
</dbReference>
<dbReference type="GO" id="GO:0016692">
    <property type="term" value="F:NADH peroxidase activity"/>
    <property type="evidence" value="ECO:0007669"/>
    <property type="project" value="UniProtKB-EC"/>
</dbReference>
<dbReference type="InterPro" id="IPR052364">
    <property type="entry name" value="Rubrerythrin"/>
</dbReference>
<dbReference type="EMBL" id="LTAY01000023">
    <property type="protein sequence ID" value="OPX49528.1"/>
    <property type="molecule type" value="Genomic_DNA"/>
</dbReference>
<dbReference type="InterPro" id="IPR009078">
    <property type="entry name" value="Ferritin-like_SF"/>
</dbReference>
<evidence type="ECO:0000259" key="6">
    <source>
        <dbReference type="PROSITE" id="PS50903"/>
    </source>
</evidence>
<feature type="domain" description="Ferritin-like diiron" evidence="7">
    <location>
        <begin position="3"/>
        <end position="150"/>
    </location>
</feature>
<dbReference type="OrthoDB" id="9799749at2"/>
<evidence type="ECO:0000313" key="8">
    <source>
        <dbReference type="EMBL" id="OPX49528.1"/>
    </source>
</evidence>
<comment type="cofactor">
    <cofactor evidence="1">
        <name>Fe(3+)</name>
        <dbReference type="ChEBI" id="CHEBI:29034"/>
    </cofactor>
</comment>
<organism evidence="8 9">
    <name type="scientific">Clostridium thermobutyricum DSM 4928</name>
    <dbReference type="NCBI Taxonomy" id="1121339"/>
    <lineage>
        <taxon>Bacteria</taxon>
        <taxon>Bacillati</taxon>
        <taxon>Bacillota</taxon>
        <taxon>Clostridia</taxon>
        <taxon>Eubacteriales</taxon>
        <taxon>Clostridiaceae</taxon>
        <taxon>Clostridium</taxon>
    </lineage>
</organism>
<dbReference type="InterPro" id="IPR012347">
    <property type="entry name" value="Ferritin-like"/>
</dbReference>
<protein>
    <submittedName>
        <fullName evidence="8">Rubrerythrin-1</fullName>
        <ecNumber evidence="8">1.11.1.1</ecNumber>
    </submittedName>
</protein>
<dbReference type="InterPro" id="IPR009040">
    <property type="entry name" value="Ferritin-like_diiron"/>
</dbReference>
<keyword evidence="2" id="KW-0813">Transport</keyword>
<evidence type="ECO:0000256" key="5">
    <source>
        <dbReference type="ARBA" id="ARBA00023004"/>
    </source>
</evidence>
<keyword evidence="8" id="KW-0560">Oxidoreductase</keyword>
<keyword evidence="4" id="KW-0249">Electron transport</keyword>
<dbReference type="PROSITE" id="PS50903">
    <property type="entry name" value="RUBREDOXIN_LIKE"/>
    <property type="match status" value="1"/>
</dbReference>
<evidence type="ECO:0000256" key="1">
    <source>
        <dbReference type="ARBA" id="ARBA00001965"/>
    </source>
</evidence>
<evidence type="ECO:0000259" key="7">
    <source>
        <dbReference type="PROSITE" id="PS50905"/>
    </source>
</evidence>
<dbReference type="RefSeq" id="WP_080021965.1">
    <property type="nucleotide sequence ID" value="NZ_LTAY01000023.1"/>
</dbReference>
<dbReference type="InterPro" id="IPR048574">
    <property type="entry name" value="RUBY_RBDX"/>
</dbReference>
<dbReference type="Gene3D" id="1.20.1260.10">
    <property type="match status" value="1"/>
</dbReference>
<feature type="domain" description="Rubredoxin-like" evidence="6">
    <location>
        <begin position="158"/>
        <end position="192"/>
    </location>
</feature>
<proteinExistence type="predicted"/>
<keyword evidence="3" id="KW-0479">Metal-binding</keyword>
<evidence type="ECO:0000256" key="4">
    <source>
        <dbReference type="ARBA" id="ARBA00022982"/>
    </source>
</evidence>
<dbReference type="Pfam" id="PF02915">
    <property type="entry name" value="Rubrerythrin"/>
    <property type="match status" value="1"/>
</dbReference>